<reference evidence="1" key="1">
    <citation type="submission" date="2016-02" db="EMBL/GenBank/DDBJ databases">
        <title>WGS assembly of Manihot esculenta.</title>
        <authorList>
            <person name="Bredeson J.V."/>
            <person name="Prochnik S.E."/>
            <person name="Lyons J.B."/>
            <person name="Schmutz J."/>
            <person name="Grimwood J."/>
            <person name="Vrebalov J."/>
            <person name="Bart R.S."/>
            <person name="Amuge T."/>
            <person name="Ferguson M.E."/>
            <person name="Green R."/>
            <person name="Putnam N."/>
            <person name="Stites J."/>
            <person name="Rounsley S."/>
            <person name="Rokhsar D.S."/>
        </authorList>
    </citation>
    <scope>NUCLEOTIDE SEQUENCE [LARGE SCALE GENOMIC DNA]</scope>
    <source>
        <tissue evidence="1">Leaf</tissue>
    </source>
</reference>
<sequence length="81" mass="9451">MPVREQYPKTLNQCVGSCSAADVSRLLGMADRRLGYLLEWAVSRERNTSVEKESTHLHKERALSLIPRRIIDFFFFVFYSL</sequence>
<accession>A0A2C9W8B6</accession>
<name>A0A2C9W8B6_MANES</name>
<evidence type="ECO:0000313" key="1">
    <source>
        <dbReference type="EMBL" id="OAY54601.1"/>
    </source>
</evidence>
<dbReference type="AlphaFoldDB" id="A0A2C9W8B6"/>
<proteinExistence type="predicted"/>
<gene>
    <name evidence="1" type="ORF">MANES_03G088000</name>
</gene>
<organism evidence="1">
    <name type="scientific">Manihot esculenta</name>
    <name type="common">Cassava</name>
    <name type="synonym">Jatropha manihot</name>
    <dbReference type="NCBI Taxonomy" id="3983"/>
    <lineage>
        <taxon>Eukaryota</taxon>
        <taxon>Viridiplantae</taxon>
        <taxon>Streptophyta</taxon>
        <taxon>Embryophyta</taxon>
        <taxon>Tracheophyta</taxon>
        <taxon>Spermatophyta</taxon>
        <taxon>Magnoliopsida</taxon>
        <taxon>eudicotyledons</taxon>
        <taxon>Gunneridae</taxon>
        <taxon>Pentapetalae</taxon>
        <taxon>rosids</taxon>
        <taxon>fabids</taxon>
        <taxon>Malpighiales</taxon>
        <taxon>Euphorbiaceae</taxon>
        <taxon>Crotonoideae</taxon>
        <taxon>Manihoteae</taxon>
        <taxon>Manihot</taxon>
    </lineage>
</organism>
<protein>
    <submittedName>
        <fullName evidence="1">Uncharacterized protein</fullName>
    </submittedName>
</protein>
<dbReference type="EMBL" id="CM004389">
    <property type="protein sequence ID" value="OAY54601.1"/>
    <property type="molecule type" value="Genomic_DNA"/>
</dbReference>